<evidence type="ECO:0000259" key="5">
    <source>
        <dbReference type="Pfam" id="PF00171"/>
    </source>
</evidence>
<name>A0A975M642_9MICC</name>
<dbReference type="Proteomes" id="UP000676885">
    <property type="component" value="Chromosome"/>
</dbReference>
<keyword evidence="7" id="KW-1185">Reference proteome</keyword>
<dbReference type="EMBL" id="CP076022">
    <property type="protein sequence ID" value="QWC10454.1"/>
    <property type="molecule type" value="Genomic_DNA"/>
</dbReference>
<comment type="similarity">
    <text evidence="3">Belongs to the aldehyde dehydrogenase family.</text>
</comment>
<dbReference type="Pfam" id="PF00171">
    <property type="entry name" value="Aldedh"/>
    <property type="match status" value="1"/>
</dbReference>
<dbReference type="Gene3D" id="3.40.309.10">
    <property type="entry name" value="Aldehyde Dehydrogenase, Chain A, domain 2"/>
    <property type="match status" value="1"/>
</dbReference>
<dbReference type="SUPFAM" id="SSF53720">
    <property type="entry name" value="ALDH-like"/>
    <property type="match status" value="1"/>
</dbReference>
<protein>
    <submittedName>
        <fullName evidence="6">Aldehyde dehydrogenase family protein</fullName>
    </submittedName>
</protein>
<evidence type="ECO:0000256" key="4">
    <source>
        <dbReference type="SAM" id="MobiDB-lite"/>
    </source>
</evidence>
<dbReference type="RefSeq" id="WP_210231354.1">
    <property type="nucleotide sequence ID" value="NZ_CP076022.1"/>
</dbReference>
<dbReference type="InterPro" id="IPR016162">
    <property type="entry name" value="Ald_DH_N"/>
</dbReference>
<dbReference type="AlphaFoldDB" id="A0A975M642"/>
<accession>A0A975M642</accession>
<dbReference type="InterPro" id="IPR016161">
    <property type="entry name" value="Ald_DH/histidinol_DH"/>
</dbReference>
<keyword evidence="1 3" id="KW-0560">Oxidoreductase</keyword>
<dbReference type="CDD" id="cd07099">
    <property type="entry name" value="ALDH_DDALDH"/>
    <property type="match status" value="1"/>
</dbReference>
<evidence type="ECO:0000256" key="3">
    <source>
        <dbReference type="RuleBase" id="RU003345"/>
    </source>
</evidence>
<dbReference type="GO" id="GO:0016620">
    <property type="term" value="F:oxidoreductase activity, acting on the aldehyde or oxo group of donors, NAD or NADP as acceptor"/>
    <property type="evidence" value="ECO:0007669"/>
    <property type="project" value="InterPro"/>
</dbReference>
<feature type="region of interest" description="Disordered" evidence="4">
    <location>
        <begin position="1"/>
        <end position="23"/>
    </location>
</feature>
<dbReference type="InterPro" id="IPR029510">
    <property type="entry name" value="Ald_DH_CS_GLU"/>
</dbReference>
<gene>
    <name evidence="6" type="ORF">KKR91_02025</name>
</gene>
<evidence type="ECO:0000256" key="2">
    <source>
        <dbReference type="PROSITE-ProRule" id="PRU10007"/>
    </source>
</evidence>
<reference evidence="6 7" key="1">
    <citation type="submission" date="2021-05" db="EMBL/GenBank/DDBJ databases">
        <title>Novel species in genus Arthrobacter.</title>
        <authorList>
            <person name="Zhang G."/>
        </authorList>
    </citation>
    <scope>NUCLEOTIDE SEQUENCE [LARGE SCALE GENOMIC DNA]</scope>
    <source>
        <strain evidence="7">zg-ZUI227</strain>
    </source>
</reference>
<dbReference type="Gene3D" id="3.40.605.10">
    <property type="entry name" value="Aldehyde Dehydrogenase, Chain A, domain 1"/>
    <property type="match status" value="1"/>
</dbReference>
<proteinExistence type="inferred from homology"/>
<evidence type="ECO:0000313" key="7">
    <source>
        <dbReference type="Proteomes" id="UP000676885"/>
    </source>
</evidence>
<sequence length="510" mass="53099">MSSTVQTGNAPHRSSLPAPAVDAGTDGPTGVAFAVARATDAVRWWQDQGFRGRKRLLQAWKQAMADDADELAAVMTAETGKPDDDALLEILLALGHLDWASKHAEKVLRRRAVSSGLVALNQKATLGYEPYGVVGVIGPWNYPVYTPMGSISFALAAGNAVVFKPSDLTPGTALWIGNKWAQVSGGHPVFQVLTGGPDTGAALARSGCGKIAFTGSTETAKKVMAACAETLTPMVAECGGKDAMLVTADADLAAAASAAVFGGMANAGQTCAGVERVYVDRAVYAPFLSLMVQEGRKLVTGTGEGADYGPMTLPDQVNVVAAHIDAALEAGGRAVLGGRGSVRDGRLIDAVVLTDVPENNAAVRRETFGPVVVVNPVDTMDEAVDRANGTGYGLGASIFSGSRTTARKLAARLRVGVVTVNSVLGFGAIGSLPFGGVKDSGFGRTHGADGLREFSTPKAMTEQRFAPPLDLLRMHRSERDMKVARAALRFLHGTRRGLFQGQQKAGGTVR</sequence>
<organism evidence="6 7">
    <name type="scientific">Arthrobacter jiangjiafuii</name>
    <dbReference type="NCBI Taxonomy" id="2817475"/>
    <lineage>
        <taxon>Bacteria</taxon>
        <taxon>Bacillati</taxon>
        <taxon>Actinomycetota</taxon>
        <taxon>Actinomycetes</taxon>
        <taxon>Micrococcales</taxon>
        <taxon>Micrococcaceae</taxon>
        <taxon>Arthrobacter</taxon>
    </lineage>
</organism>
<feature type="domain" description="Aldehyde dehydrogenase" evidence="5">
    <location>
        <begin position="31"/>
        <end position="459"/>
    </location>
</feature>
<feature type="active site" evidence="2">
    <location>
        <position position="237"/>
    </location>
</feature>
<dbReference type="KEGG" id="ajg:KKR91_02025"/>
<evidence type="ECO:0000256" key="1">
    <source>
        <dbReference type="ARBA" id="ARBA00023002"/>
    </source>
</evidence>
<dbReference type="PROSITE" id="PS00687">
    <property type="entry name" value="ALDEHYDE_DEHYDR_GLU"/>
    <property type="match status" value="1"/>
</dbReference>
<dbReference type="InterPro" id="IPR015590">
    <property type="entry name" value="Aldehyde_DH_dom"/>
</dbReference>
<dbReference type="InterPro" id="IPR016163">
    <property type="entry name" value="Ald_DH_C"/>
</dbReference>
<dbReference type="PANTHER" id="PTHR11699">
    <property type="entry name" value="ALDEHYDE DEHYDROGENASE-RELATED"/>
    <property type="match status" value="1"/>
</dbReference>
<evidence type="ECO:0000313" key="6">
    <source>
        <dbReference type="EMBL" id="QWC10454.1"/>
    </source>
</evidence>